<gene>
    <name evidence="1" type="ORF">NEMBOFW57_003115</name>
</gene>
<evidence type="ECO:0008006" key="3">
    <source>
        <dbReference type="Google" id="ProtNLM"/>
    </source>
</evidence>
<reference evidence="1" key="1">
    <citation type="submission" date="2023-02" db="EMBL/GenBank/DDBJ databases">
        <authorList>
            <person name="Palmer J.M."/>
        </authorList>
    </citation>
    <scope>NUCLEOTIDE SEQUENCE</scope>
    <source>
        <strain evidence="1">FW57</strain>
    </source>
</reference>
<name>A0AAD4F4Q3_9PEZI</name>
<evidence type="ECO:0000313" key="1">
    <source>
        <dbReference type="EMBL" id="KAG7293069.1"/>
    </source>
</evidence>
<keyword evidence="2" id="KW-1185">Reference proteome</keyword>
<organism evidence="1 2">
    <name type="scientific">Staphylotrichum longicolle</name>
    <dbReference type="NCBI Taxonomy" id="669026"/>
    <lineage>
        <taxon>Eukaryota</taxon>
        <taxon>Fungi</taxon>
        <taxon>Dikarya</taxon>
        <taxon>Ascomycota</taxon>
        <taxon>Pezizomycotina</taxon>
        <taxon>Sordariomycetes</taxon>
        <taxon>Sordariomycetidae</taxon>
        <taxon>Sordariales</taxon>
        <taxon>Chaetomiaceae</taxon>
        <taxon>Staphylotrichum</taxon>
    </lineage>
</organism>
<evidence type="ECO:0000313" key="2">
    <source>
        <dbReference type="Proteomes" id="UP001197093"/>
    </source>
</evidence>
<protein>
    <recommendedName>
        <fullName evidence="3">Nuclear pore protein</fullName>
    </recommendedName>
</protein>
<dbReference type="EMBL" id="JAHCVI010000001">
    <property type="protein sequence ID" value="KAG7293069.1"/>
    <property type="molecule type" value="Genomic_DNA"/>
</dbReference>
<dbReference type="InterPro" id="IPR011333">
    <property type="entry name" value="SKP1/BTB/POZ_sf"/>
</dbReference>
<dbReference type="AlphaFoldDB" id="A0AAD4F4Q3"/>
<proteinExistence type="predicted"/>
<accession>A0AAD4F4Q3</accession>
<dbReference type="Proteomes" id="UP001197093">
    <property type="component" value="Unassembled WGS sequence"/>
</dbReference>
<sequence length="335" mass="37455">MDATPLPLNKIDPRGDLKLRVGTERRDQGSEKPTCFLVCSKALARVSPVFDRMLYGSFTEAKPENGRDWTVELPHDMPSAMELFLHIAHGHLQKAPRALSIHELFDLTALTHFYDATHLLVPWVRPWVDTLMDATSGPDDAAVPKLIWIGWELGHRQMFEATVRRVTMEGPGSMFAEGSVLRQLEMPSDIIERICAVRYETIGALLSVMRSFVELLTVVDEGPRWCRHATFMGPHRCESMILGSMTFCLTRAGLFPIPEDARGVEYSILGLYGAFSSLVIHDIGQPAKGEGDHAGCNPREYLVDQMKAVLATMRSPVKDGDKEQLDAQATRLRMP</sequence>
<dbReference type="Gene3D" id="3.30.710.10">
    <property type="entry name" value="Potassium Channel Kv1.1, Chain A"/>
    <property type="match status" value="1"/>
</dbReference>
<comment type="caution">
    <text evidence="1">The sequence shown here is derived from an EMBL/GenBank/DDBJ whole genome shotgun (WGS) entry which is preliminary data.</text>
</comment>